<dbReference type="InterPro" id="IPR001876">
    <property type="entry name" value="Znf_RanBP2"/>
</dbReference>
<keyword evidence="2 4" id="KW-0863">Zinc-finger</keyword>
<keyword evidence="1" id="KW-0479">Metal-binding</keyword>
<evidence type="ECO:0000256" key="3">
    <source>
        <dbReference type="ARBA" id="ARBA00022833"/>
    </source>
</evidence>
<dbReference type="SUPFAM" id="SSF90209">
    <property type="entry name" value="Ran binding protein zinc finger-like"/>
    <property type="match status" value="2"/>
</dbReference>
<evidence type="ECO:0000256" key="1">
    <source>
        <dbReference type="ARBA" id="ARBA00022723"/>
    </source>
</evidence>
<dbReference type="GO" id="GO:0005634">
    <property type="term" value="C:nucleus"/>
    <property type="evidence" value="ECO:0007669"/>
    <property type="project" value="TreeGrafter"/>
</dbReference>
<dbReference type="InterPro" id="IPR053000">
    <property type="entry name" value="WSS1-like_metalloprotease"/>
</dbReference>
<dbReference type="Pfam" id="PF00641">
    <property type="entry name" value="Zn_ribbon_RanBP"/>
    <property type="match status" value="1"/>
</dbReference>
<dbReference type="PROSITE" id="PS50199">
    <property type="entry name" value="ZF_RANBP2_2"/>
    <property type="match status" value="1"/>
</dbReference>
<dbReference type="Gene3D" id="2.30.30.380">
    <property type="entry name" value="Zn-finger domain of Sec23/24"/>
    <property type="match status" value="2"/>
</dbReference>
<dbReference type="Gene3D" id="3.30.2010.10">
    <property type="entry name" value="Metalloproteases ('zincins'), catalytic domain"/>
    <property type="match status" value="1"/>
</dbReference>
<feature type="domain" description="RanBP2-type" evidence="5">
    <location>
        <begin position="235"/>
        <end position="264"/>
    </location>
</feature>
<dbReference type="AlphaFoldDB" id="A0A7G2CBJ7"/>
<dbReference type="PROSITE" id="PS51397">
    <property type="entry name" value="WLM"/>
    <property type="match status" value="1"/>
</dbReference>
<reference evidence="7 8" key="1">
    <citation type="submission" date="2020-08" db="EMBL/GenBank/DDBJ databases">
        <authorList>
            <person name="Newling K."/>
            <person name="Davey J."/>
            <person name="Forrester S."/>
        </authorList>
    </citation>
    <scope>NUCLEOTIDE SEQUENCE [LARGE SCALE GENOMIC DNA]</scope>
    <source>
        <strain evidence="8">Crithidia deanei Carvalho (ATCC PRA-265)</strain>
    </source>
</reference>
<feature type="domain" description="WLM" evidence="6">
    <location>
        <begin position="15"/>
        <end position="188"/>
    </location>
</feature>
<protein>
    <recommendedName>
        <fullName evidence="9">WLM domain containing protein</fullName>
    </recommendedName>
</protein>
<accession>A0A7G2CBJ7</accession>
<sequence length="270" mass="31248">MSVVLAPFARVLPVHVSSRSIFRISTLGWDGDAVAKRYMELIVLRVEIILKRRKWRVGHLKEFYPRTDRLLGLNCNHGEEIRLLFRSRENSNVFLPFEQVLHTTLHELAHIRISRHNKAFYQLLDELVEECEKLELELLDGGAILYPWQKPGEDAETRARMSTAVLNRLSRGNQTREVCPDFAPGEEEVADADTAGWTCDRCSFRNSPLVIECEMCSEEEVSRAMLASLRQYEQERNGWRCGRCTYINEGDHTQCEMCLSEKYTVVSDNH</sequence>
<dbReference type="VEuPathDB" id="TriTrypDB:ADEAN_000376900"/>
<evidence type="ECO:0008006" key="9">
    <source>
        <dbReference type="Google" id="ProtNLM"/>
    </source>
</evidence>
<dbReference type="GO" id="GO:0008270">
    <property type="term" value="F:zinc ion binding"/>
    <property type="evidence" value="ECO:0007669"/>
    <property type="project" value="UniProtKB-KW"/>
</dbReference>
<name>A0A7G2CBJ7_9TRYP</name>
<evidence type="ECO:0000313" key="7">
    <source>
        <dbReference type="EMBL" id="CAD2216307.1"/>
    </source>
</evidence>
<evidence type="ECO:0000259" key="5">
    <source>
        <dbReference type="PROSITE" id="PS50199"/>
    </source>
</evidence>
<gene>
    <name evidence="7" type="ORF">ADEAN_000376900</name>
</gene>
<dbReference type="Proteomes" id="UP000515908">
    <property type="component" value="Chromosome 06"/>
</dbReference>
<evidence type="ECO:0000259" key="6">
    <source>
        <dbReference type="PROSITE" id="PS51397"/>
    </source>
</evidence>
<evidence type="ECO:0000313" key="8">
    <source>
        <dbReference type="Proteomes" id="UP000515908"/>
    </source>
</evidence>
<keyword evidence="8" id="KW-1185">Reference proteome</keyword>
<dbReference type="InterPro" id="IPR013536">
    <property type="entry name" value="WLM_dom"/>
</dbReference>
<evidence type="ECO:0000256" key="4">
    <source>
        <dbReference type="PROSITE-ProRule" id="PRU00322"/>
    </source>
</evidence>
<dbReference type="PROSITE" id="PS01358">
    <property type="entry name" value="ZF_RANBP2_1"/>
    <property type="match status" value="1"/>
</dbReference>
<proteinExistence type="predicted"/>
<dbReference type="Pfam" id="PF08325">
    <property type="entry name" value="WLM"/>
    <property type="match status" value="1"/>
</dbReference>
<dbReference type="PANTHER" id="PTHR46622">
    <property type="entry name" value="DNA-DEPENDENT METALLOPROTEASE WSS1"/>
    <property type="match status" value="1"/>
</dbReference>
<dbReference type="EMBL" id="LR877150">
    <property type="protein sequence ID" value="CAD2216307.1"/>
    <property type="molecule type" value="Genomic_DNA"/>
</dbReference>
<organism evidence="7 8">
    <name type="scientific">Angomonas deanei</name>
    <dbReference type="NCBI Taxonomy" id="59799"/>
    <lineage>
        <taxon>Eukaryota</taxon>
        <taxon>Discoba</taxon>
        <taxon>Euglenozoa</taxon>
        <taxon>Kinetoplastea</taxon>
        <taxon>Metakinetoplastina</taxon>
        <taxon>Trypanosomatida</taxon>
        <taxon>Trypanosomatidae</taxon>
        <taxon>Strigomonadinae</taxon>
        <taxon>Angomonas</taxon>
    </lineage>
</organism>
<dbReference type="PANTHER" id="PTHR46622:SF1">
    <property type="entry name" value="DNA-DEPENDENT METALLOPROTEASE WSS1"/>
    <property type="match status" value="1"/>
</dbReference>
<dbReference type="SMART" id="SM00547">
    <property type="entry name" value="ZnF_RBZ"/>
    <property type="match status" value="2"/>
</dbReference>
<dbReference type="GO" id="GO:0006281">
    <property type="term" value="P:DNA repair"/>
    <property type="evidence" value="ECO:0007669"/>
    <property type="project" value="TreeGrafter"/>
</dbReference>
<dbReference type="InterPro" id="IPR036443">
    <property type="entry name" value="Znf_RanBP2_sf"/>
</dbReference>
<keyword evidence="3" id="KW-0862">Zinc</keyword>
<evidence type="ECO:0000256" key="2">
    <source>
        <dbReference type="ARBA" id="ARBA00022771"/>
    </source>
</evidence>
<dbReference type="GO" id="GO:0008237">
    <property type="term" value="F:metallopeptidase activity"/>
    <property type="evidence" value="ECO:0007669"/>
    <property type="project" value="TreeGrafter"/>
</dbReference>